<dbReference type="EMBL" id="CP048050">
    <property type="protein sequence ID" value="QIS46423.1"/>
    <property type="molecule type" value="Genomic_DNA"/>
</dbReference>
<keyword evidence="2" id="KW-0614">Plasmid</keyword>
<feature type="transmembrane region" description="Helical" evidence="1">
    <location>
        <begin position="121"/>
        <end position="143"/>
    </location>
</feature>
<geneLocation type="plasmid" evidence="2 3">
    <name>pCM2_1101</name>
</geneLocation>
<keyword evidence="1" id="KW-1133">Transmembrane helix</keyword>
<name>A0AAE7CD33_9MICO</name>
<keyword evidence="1" id="KW-0472">Membrane</keyword>
<evidence type="ECO:0000256" key="1">
    <source>
        <dbReference type="SAM" id="Phobius"/>
    </source>
</evidence>
<protein>
    <submittedName>
        <fullName evidence="2">Uncharacterized protein</fullName>
    </submittedName>
</protein>
<dbReference type="AlphaFoldDB" id="A0AAE7CD33"/>
<organism evidence="2 3">
    <name type="scientific">Clavibacter capsici</name>
    <dbReference type="NCBI Taxonomy" id="1874630"/>
    <lineage>
        <taxon>Bacteria</taxon>
        <taxon>Bacillati</taxon>
        <taxon>Actinomycetota</taxon>
        <taxon>Actinomycetes</taxon>
        <taxon>Micrococcales</taxon>
        <taxon>Microbacteriaceae</taxon>
        <taxon>Clavibacter</taxon>
    </lineage>
</organism>
<sequence length="192" mass="20381">MITINTAVHSSLRLSGAGCLVLGISFVMLVSAVLIVNAPQTAHATTRPGETASSDVNTGSVPVSVGMRANSPLDKRPGSDQLIYASTPVPPVTSGEVDQYIRDNKSWKSFHRWLNHKFHPVIHLNGIAVRTILGTVIGVVTTATCSQLYLTPVTCTVIGGLLGGVFAVIASSKCGQKGIYIPIPDYWHDWCG</sequence>
<keyword evidence="1" id="KW-0812">Transmembrane</keyword>
<feature type="transmembrane region" description="Helical" evidence="1">
    <location>
        <begin position="12"/>
        <end position="36"/>
    </location>
</feature>
<keyword evidence="3" id="KW-1185">Reference proteome</keyword>
<proteinExistence type="predicted"/>
<evidence type="ECO:0000313" key="2">
    <source>
        <dbReference type="EMBL" id="QIS46423.1"/>
    </source>
</evidence>
<gene>
    <name evidence="2" type="ORF">GW570_14605</name>
</gene>
<dbReference type="Proteomes" id="UP000503164">
    <property type="component" value="Plasmid pCM2_1101"/>
</dbReference>
<evidence type="ECO:0000313" key="3">
    <source>
        <dbReference type="Proteomes" id="UP000503164"/>
    </source>
</evidence>
<feature type="transmembrane region" description="Helical" evidence="1">
    <location>
        <begin position="149"/>
        <end position="170"/>
    </location>
</feature>
<accession>A0AAE7CD33</accession>
<dbReference type="RefSeq" id="WP_072174724.1">
    <property type="nucleotide sequence ID" value="NZ_CP012575.1"/>
</dbReference>
<reference evidence="2 3" key="1">
    <citation type="journal article" date="2020" name="Mol. Plant Pathol.">
        <title>Plasmid composition and the chpG gene determine the virulence level of Clavibacter capsici natural isolates in pepper.</title>
        <authorList>
            <person name="Hwang I.S."/>
            <person name="Lee H.M."/>
            <person name="Oh E.J."/>
            <person name="Lee S."/>
            <person name="Heu S."/>
            <person name="Oh C.S."/>
        </authorList>
    </citation>
    <scope>NUCLEOTIDE SEQUENCE [LARGE SCALE GENOMIC DNA]</scope>
    <source>
        <strain evidence="2 3">1101</strain>
    </source>
</reference>